<dbReference type="InterPro" id="IPR027417">
    <property type="entry name" value="P-loop_NTPase"/>
</dbReference>
<dbReference type="RefSeq" id="WP_406333306.1">
    <property type="nucleotide sequence ID" value="NZ_CP108188.1"/>
</dbReference>
<evidence type="ECO:0000256" key="2">
    <source>
        <dbReference type="SAM" id="Phobius"/>
    </source>
</evidence>
<keyword evidence="2" id="KW-1133">Transmembrane helix</keyword>
<evidence type="ECO:0000313" key="4">
    <source>
        <dbReference type="EMBL" id="WTR68296.1"/>
    </source>
</evidence>
<accession>A0ABZ1L198</accession>
<dbReference type="Gene3D" id="3.40.50.300">
    <property type="entry name" value="P-loop containing nucleotide triphosphate hydrolases"/>
    <property type="match status" value="1"/>
</dbReference>
<evidence type="ECO:0000259" key="3">
    <source>
        <dbReference type="PROSITE" id="PS50837"/>
    </source>
</evidence>
<keyword evidence="5" id="KW-1185">Reference proteome</keyword>
<organism evidence="4 5">
    <name type="scientific">Streptomyces zaomyceticus</name>
    <dbReference type="NCBI Taxonomy" id="68286"/>
    <lineage>
        <taxon>Bacteria</taxon>
        <taxon>Bacillati</taxon>
        <taxon>Actinomycetota</taxon>
        <taxon>Actinomycetes</taxon>
        <taxon>Kitasatosporales</taxon>
        <taxon>Streptomycetaceae</taxon>
        <taxon>Streptomyces</taxon>
    </lineage>
</organism>
<feature type="transmembrane region" description="Helical" evidence="2">
    <location>
        <begin position="547"/>
        <end position="569"/>
    </location>
</feature>
<dbReference type="InterPro" id="IPR007111">
    <property type="entry name" value="NACHT_NTPase"/>
</dbReference>
<feature type="transmembrane region" description="Helical" evidence="2">
    <location>
        <begin position="730"/>
        <end position="751"/>
    </location>
</feature>
<feature type="transmembrane region" description="Helical" evidence="2">
    <location>
        <begin position="522"/>
        <end position="541"/>
    </location>
</feature>
<dbReference type="PROSITE" id="PS50837">
    <property type="entry name" value="NACHT"/>
    <property type="match status" value="1"/>
</dbReference>
<feature type="transmembrane region" description="Helical" evidence="2">
    <location>
        <begin position="439"/>
        <end position="458"/>
    </location>
</feature>
<feature type="transmembrane region" description="Helical" evidence="2">
    <location>
        <begin position="31"/>
        <end position="48"/>
    </location>
</feature>
<dbReference type="Proteomes" id="UP001622594">
    <property type="component" value="Chromosome"/>
</dbReference>
<dbReference type="EMBL" id="CP108188">
    <property type="protein sequence ID" value="WTR68296.1"/>
    <property type="molecule type" value="Genomic_DNA"/>
</dbReference>
<name>A0ABZ1L198_9ACTN</name>
<proteinExistence type="predicted"/>
<feature type="region of interest" description="Disordered" evidence="1">
    <location>
        <begin position="1014"/>
        <end position="1033"/>
    </location>
</feature>
<feature type="transmembrane region" description="Helical" evidence="2">
    <location>
        <begin position="613"/>
        <end position="631"/>
    </location>
</feature>
<keyword evidence="2" id="KW-0472">Membrane</keyword>
<reference evidence="4 5" key="1">
    <citation type="submission" date="2022-10" db="EMBL/GenBank/DDBJ databases">
        <title>The complete genomes of actinobacterial strains from the NBC collection.</title>
        <authorList>
            <person name="Joergensen T.S."/>
            <person name="Alvarez Arevalo M."/>
            <person name="Sterndorff E.B."/>
            <person name="Faurdal D."/>
            <person name="Vuksanovic O."/>
            <person name="Mourched A.-S."/>
            <person name="Charusanti P."/>
            <person name="Shaw S."/>
            <person name="Blin K."/>
            <person name="Weber T."/>
        </authorList>
    </citation>
    <scope>NUCLEOTIDE SEQUENCE [LARGE SCALE GENOMIC DNA]</scope>
    <source>
        <strain evidence="4 5">NBC_00123</strain>
    </source>
</reference>
<dbReference type="SUPFAM" id="SSF52540">
    <property type="entry name" value="P-loop containing nucleoside triphosphate hydrolases"/>
    <property type="match status" value="1"/>
</dbReference>
<evidence type="ECO:0000313" key="5">
    <source>
        <dbReference type="Proteomes" id="UP001622594"/>
    </source>
</evidence>
<feature type="transmembrane region" description="Helical" evidence="2">
    <location>
        <begin position="478"/>
        <end position="501"/>
    </location>
</feature>
<keyword evidence="2" id="KW-0812">Transmembrane</keyword>
<feature type="transmembrane region" description="Helical" evidence="2">
    <location>
        <begin position="637"/>
        <end position="660"/>
    </location>
</feature>
<sequence length="1219" mass="129664">MPALAVLMGVALAVGLAGGGALLGSETADRWAAAACLVLGAAASVVLGRTRSRRRPRQPPSDQALRKAALSLARTLAEQYAREETGIRMHDPGPLPVRWTAAPRGIGDHAVNLVDPGEVVPRLDGSFSQIVRTYESLPHGRLVILGDAGAGKSVLVLHLAAGLLARRKPGDPVPVVFPVSSWDPGDGTPLWWWAAGWLAQTHSWVLADDGSATSARVIAHGLITSGRILPILDGFDELPDATRPKALAQLSRSLLPAGRFVLTSRTAEFTDAVNAGELRIPRTAAVQLQPLELDELRAYLPRTSRERDDSTTKWDSVLERLAAVATSSGPGADDPAARRLHDVLRTPLMVSLARAVYSDTTARPEDLLEQRGPTTRDAVERHLLNAFVDAAYQPDPAAVPGRRDRVTSDRARRYLARLARGPGQDIAWWRLEEQVPWPFRTLLVSLPLGLLLAAAVAATALPAPGEPAVPGLGLRTGLFALGAALCAGALDWIVEHGSVAGPPQRLHSPRRQVLDSLRKRPARAVLSVLMPVGGLAVWIWAVASGNGVAVVFASFLLIVPLAAVSRTLAVVRRPADLRAGDPVTLLREDRRTSLVLAPFTFPHTRAVLSAQKVLPVPVVAAILFWGLGRGADAVTPWRWAAVYGALAVWWCLWSCAVSAWGRFTVARWWLASTGRLPRELTEFLADAHRRGVLRQTGGVYRFRHIELQRSLAEGAETRDAEGRTGRARRLGAGALSASAGVTTVALLIGAVSSAPGAMGPLRTLAPACELLPLPSLRPLMEHPGSGDGGQPPVDIFSDARHFLEDGFRRPKNADDRRARARTSCVMTEQSALRPDTQVAVTVALAAGAGMTDSAERAQYEVEHPGLLDAQVRASGPHWSLAAGTEWASSPDPQSRRADEDIPVGWARGRMGNALVAVDVALEFGTERQARQAAETLVREVLDRIRRTHGLPAGPVPEGPPLTRVPDSHISDASRFGVFDRNRTGRLAGAVWKEGDPARVVTLDALVGLRVPREARCSTGDGDSGQGAGPGADSTGRWLSCTASHGPAAGFRTDLVIAACGASCSASERRAFTDRRPGRPVADWDHHGTVAHDRSPGSGYFYRTVRATYHQGKNEPVPLEVLLWLHVSSSPAYPDLADKVLNDVWTQSASGGMSTGSWRAAPIATSARRAAVAALTLWAAAAGVGRAGARPAMRARRGRRLRGAVAGTVGAGCGAVSVFT</sequence>
<protein>
    <submittedName>
        <fullName evidence="4">NACHT domain-containing protein</fullName>
    </submittedName>
</protein>
<gene>
    <name evidence="4" type="ORF">OG814_02990</name>
</gene>
<dbReference type="Pfam" id="PF05729">
    <property type="entry name" value="NACHT"/>
    <property type="match status" value="1"/>
</dbReference>
<evidence type="ECO:0000256" key="1">
    <source>
        <dbReference type="SAM" id="MobiDB-lite"/>
    </source>
</evidence>
<feature type="domain" description="NACHT" evidence="3">
    <location>
        <begin position="140"/>
        <end position="266"/>
    </location>
</feature>